<gene>
    <name evidence="2" type="ORF">V1264_024440</name>
</gene>
<organism evidence="2 3">
    <name type="scientific">Littorina saxatilis</name>
    <dbReference type="NCBI Taxonomy" id="31220"/>
    <lineage>
        <taxon>Eukaryota</taxon>
        <taxon>Metazoa</taxon>
        <taxon>Spiralia</taxon>
        <taxon>Lophotrochozoa</taxon>
        <taxon>Mollusca</taxon>
        <taxon>Gastropoda</taxon>
        <taxon>Caenogastropoda</taxon>
        <taxon>Littorinimorpha</taxon>
        <taxon>Littorinoidea</taxon>
        <taxon>Littorinidae</taxon>
        <taxon>Littorina</taxon>
    </lineage>
</organism>
<dbReference type="EMBL" id="JBAMIC010001351">
    <property type="protein sequence ID" value="KAK7089522.1"/>
    <property type="molecule type" value="Genomic_DNA"/>
</dbReference>
<evidence type="ECO:0008006" key="4">
    <source>
        <dbReference type="Google" id="ProtNLM"/>
    </source>
</evidence>
<evidence type="ECO:0000313" key="3">
    <source>
        <dbReference type="Proteomes" id="UP001374579"/>
    </source>
</evidence>
<dbReference type="Proteomes" id="UP001374579">
    <property type="component" value="Unassembled WGS sequence"/>
</dbReference>
<evidence type="ECO:0000256" key="1">
    <source>
        <dbReference type="SAM" id="MobiDB-lite"/>
    </source>
</evidence>
<dbReference type="SUPFAM" id="SSF49785">
    <property type="entry name" value="Galactose-binding domain-like"/>
    <property type="match status" value="1"/>
</dbReference>
<dbReference type="PANTHER" id="PTHR45713:SF6">
    <property type="entry name" value="F5_8 TYPE C DOMAIN-CONTAINING PROTEIN"/>
    <property type="match status" value="1"/>
</dbReference>
<feature type="region of interest" description="Disordered" evidence="1">
    <location>
        <begin position="179"/>
        <end position="201"/>
    </location>
</feature>
<protein>
    <recommendedName>
        <fullName evidence="4">Fucolectin-related molecule</fullName>
    </recommendedName>
</protein>
<name>A0AAN9FZK7_9CAEN</name>
<sequence>MSSQHSLTAGCGGAVNGNTTGVYKTNGTNCIHTSSKFLTSWWEVNLGRSYPVHSITVWARGENPDYLFRMEGIEITMDGKECYKFDSAPTKREIAINCSSGVLSGTVIRVYKNATAAGIQRPNHTINICEFQVFSCSDGYWGIDCQQECGNCSNSEACDKVTGHCSSCSPRLEQPLCRAGGGDHDQKQRPNQSKTQEKTQKSVMLQLHSRRDRGQCSTCQRTLMTT</sequence>
<keyword evidence="3" id="KW-1185">Reference proteome</keyword>
<accession>A0AAN9FZK7</accession>
<reference evidence="2 3" key="1">
    <citation type="submission" date="2024-02" db="EMBL/GenBank/DDBJ databases">
        <title>Chromosome-scale genome assembly of the rough periwinkle Littorina saxatilis.</title>
        <authorList>
            <person name="De Jode A."/>
            <person name="Faria R."/>
            <person name="Formenti G."/>
            <person name="Sims Y."/>
            <person name="Smith T.P."/>
            <person name="Tracey A."/>
            <person name="Wood J.M.D."/>
            <person name="Zagrodzka Z.B."/>
            <person name="Johannesson K."/>
            <person name="Butlin R.K."/>
            <person name="Leder E.H."/>
        </authorList>
    </citation>
    <scope>NUCLEOTIDE SEQUENCE [LARGE SCALE GENOMIC DNA]</scope>
    <source>
        <strain evidence="2">Snail1</strain>
        <tissue evidence="2">Muscle</tissue>
    </source>
</reference>
<dbReference type="InterPro" id="IPR051941">
    <property type="entry name" value="BG_Antigen-Binding_Lectin"/>
</dbReference>
<dbReference type="AlphaFoldDB" id="A0AAN9FZK7"/>
<proteinExistence type="predicted"/>
<comment type="caution">
    <text evidence="2">The sequence shown here is derived from an EMBL/GenBank/DDBJ whole genome shotgun (WGS) entry which is preliminary data.</text>
</comment>
<evidence type="ECO:0000313" key="2">
    <source>
        <dbReference type="EMBL" id="KAK7089522.1"/>
    </source>
</evidence>
<dbReference type="PANTHER" id="PTHR45713">
    <property type="entry name" value="FTP DOMAIN-CONTAINING PROTEIN"/>
    <property type="match status" value="1"/>
</dbReference>
<dbReference type="InterPro" id="IPR008979">
    <property type="entry name" value="Galactose-bd-like_sf"/>
</dbReference>
<dbReference type="Gene3D" id="2.60.120.260">
    <property type="entry name" value="Galactose-binding domain-like"/>
    <property type="match status" value="1"/>
</dbReference>
<dbReference type="Pfam" id="PF22633">
    <property type="entry name" value="F5_F8_type_C_2"/>
    <property type="match status" value="1"/>
</dbReference>